<keyword evidence="2" id="KW-1185">Reference proteome</keyword>
<evidence type="ECO:0000313" key="2">
    <source>
        <dbReference type="Proteomes" id="UP000244754"/>
    </source>
</evidence>
<organism evidence="1 2">
    <name type="scientific">Corynebacterium liangguodongii</name>
    <dbReference type="NCBI Taxonomy" id="2079535"/>
    <lineage>
        <taxon>Bacteria</taxon>
        <taxon>Bacillati</taxon>
        <taxon>Actinomycetota</taxon>
        <taxon>Actinomycetes</taxon>
        <taxon>Mycobacteriales</taxon>
        <taxon>Corynebacteriaceae</taxon>
        <taxon>Corynebacterium</taxon>
    </lineage>
</organism>
<reference evidence="2" key="1">
    <citation type="submission" date="2018-01" db="EMBL/GenBank/DDBJ databases">
        <authorList>
            <person name="Li J."/>
        </authorList>
    </citation>
    <scope>NUCLEOTIDE SEQUENCE [LARGE SCALE GENOMIC DNA]</scope>
    <source>
        <strain evidence="2">2184</strain>
    </source>
</reference>
<dbReference type="EMBL" id="CP026948">
    <property type="protein sequence ID" value="AWB85165.1"/>
    <property type="molecule type" value="Genomic_DNA"/>
</dbReference>
<evidence type="ECO:0000313" key="1">
    <source>
        <dbReference type="EMBL" id="AWB85165.1"/>
    </source>
</evidence>
<dbReference type="Proteomes" id="UP000244754">
    <property type="component" value="Chromosome"/>
</dbReference>
<dbReference type="AlphaFoldDB" id="A0A2S0WHB8"/>
<dbReference type="KEGG" id="clia:C3E79_10380"/>
<accession>A0A2S0WHB8</accession>
<sequence length="439" mass="44878">MVPGEAFALRDMVVVPEMALTHAALGFGDLPARNVPQDAVLALVPWPVLAARAIVIGSACAAAYAGFRAGTSTFGRAAAMTVAVWNPFVVERLLQGQWSLAAAAWLVPFIALAARGIGPIVGSWVASLTPTGALAALALARTRGQALACALCCAPWVIAGFLATGTGTASPASSTAFAPRAERWVGTLGAMAGLGGIWNAEASPASRGAGFAVFGVVLAIVLAGGWRAVSPRLRVLAVVGFALAVASWLGLVGLVIGWLPGAGLLRDGQKWLILAIPAFVSAAGALRPRVAAVACACALLQVPDAPAAVSQLRPARVELPAIDDRGRDVLFVDRPGLLSRADGVPVVDPATKAFNVVESGELRIDARVVDAPSPRWQAAQARPGDLDYLADLGIGVVVYPDGRVVVTGAPARGPEPVGLALLALWCVAPLASRLKLTKD</sequence>
<dbReference type="OrthoDB" id="3463898at2"/>
<proteinExistence type="predicted"/>
<name>A0A2S0WHB8_9CORY</name>
<gene>
    <name evidence="1" type="ORF">C3E79_10380</name>
</gene>
<protein>
    <submittedName>
        <fullName evidence="1">Uncharacterized protein</fullName>
    </submittedName>
</protein>